<dbReference type="CDD" id="cd16377">
    <property type="entry name" value="23S_rRNA_IVP_like"/>
    <property type="match status" value="1"/>
</dbReference>
<dbReference type="EMBL" id="JAUEPH010000007">
    <property type="protein sequence ID" value="MDN3205521.1"/>
    <property type="molecule type" value="Genomic_DNA"/>
</dbReference>
<dbReference type="RefSeq" id="WP_290002059.1">
    <property type="nucleotide sequence ID" value="NZ_JAUEPH010000007.1"/>
</dbReference>
<evidence type="ECO:0000313" key="2">
    <source>
        <dbReference type="Proteomes" id="UP001171916"/>
    </source>
</evidence>
<dbReference type="PANTHER" id="PTHR38471">
    <property type="entry name" value="FOUR HELIX BUNDLE PROTEIN"/>
    <property type="match status" value="1"/>
</dbReference>
<dbReference type="InterPro" id="IPR012657">
    <property type="entry name" value="23S_rRNA-intervening_sequence"/>
</dbReference>
<dbReference type="NCBIfam" id="TIGR02436">
    <property type="entry name" value="four helix bundle protein"/>
    <property type="match status" value="1"/>
</dbReference>
<proteinExistence type="predicted"/>
<organism evidence="1 2">
    <name type="scientific">Algoriphagus sediminis</name>
    <dbReference type="NCBI Taxonomy" id="3057113"/>
    <lineage>
        <taxon>Bacteria</taxon>
        <taxon>Pseudomonadati</taxon>
        <taxon>Bacteroidota</taxon>
        <taxon>Cytophagia</taxon>
        <taxon>Cytophagales</taxon>
        <taxon>Cyclobacteriaceae</taxon>
        <taxon>Algoriphagus</taxon>
    </lineage>
</organism>
<dbReference type="SUPFAM" id="SSF158446">
    <property type="entry name" value="IVS-encoded protein-like"/>
    <property type="match status" value="1"/>
</dbReference>
<dbReference type="Pfam" id="PF05635">
    <property type="entry name" value="23S_rRNA_IVP"/>
    <property type="match status" value="1"/>
</dbReference>
<dbReference type="Proteomes" id="UP001171916">
    <property type="component" value="Unassembled WGS sequence"/>
</dbReference>
<keyword evidence="2" id="KW-1185">Reference proteome</keyword>
<dbReference type="Gene3D" id="1.20.1440.60">
    <property type="entry name" value="23S rRNA-intervening sequence"/>
    <property type="match status" value="1"/>
</dbReference>
<sequence>MDYRDLISYKKAYYLAMKIFEVSKSFPAEEKYSLIDQIKRSSRSVCSNIGEAYRKRRYPAHFISKLSDSGAENTETQIWLQFSKDCGYLSDTEYHILN</sequence>
<evidence type="ECO:0000313" key="1">
    <source>
        <dbReference type="EMBL" id="MDN3205521.1"/>
    </source>
</evidence>
<reference evidence="1" key="1">
    <citation type="submission" date="2023-06" db="EMBL/GenBank/DDBJ databases">
        <title>Robiginitalea aurantiacus sp. nov. and Algoriphagus sediminis sp. nov., isolated from coastal sediment.</title>
        <authorList>
            <person name="Zhou Z.Y."/>
            <person name="An J."/>
            <person name="Jia Y.W."/>
            <person name="Du Z.J."/>
        </authorList>
    </citation>
    <scope>NUCLEOTIDE SEQUENCE</scope>
    <source>
        <strain evidence="1">C2-7</strain>
    </source>
</reference>
<accession>A0ABT7YG68</accession>
<gene>
    <name evidence="1" type="ORF">QVH07_15275</name>
</gene>
<comment type="caution">
    <text evidence="1">The sequence shown here is derived from an EMBL/GenBank/DDBJ whole genome shotgun (WGS) entry which is preliminary data.</text>
</comment>
<dbReference type="InterPro" id="IPR036583">
    <property type="entry name" value="23S_rRNA_IVS_sf"/>
</dbReference>
<dbReference type="PANTHER" id="PTHR38471:SF2">
    <property type="entry name" value="FOUR HELIX BUNDLE PROTEIN"/>
    <property type="match status" value="1"/>
</dbReference>
<name>A0ABT7YG68_9BACT</name>
<protein>
    <submittedName>
        <fullName evidence="1">Four helix bundle protein</fullName>
    </submittedName>
</protein>